<reference evidence="1" key="1">
    <citation type="submission" date="2020-05" db="EMBL/GenBank/DDBJ databases">
        <title>Mycena genomes resolve the evolution of fungal bioluminescence.</title>
        <authorList>
            <person name="Tsai I.J."/>
        </authorList>
    </citation>
    <scope>NUCLEOTIDE SEQUENCE</scope>
    <source>
        <strain evidence="1">110903Hualien_Pintung</strain>
    </source>
</reference>
<name>A0A8H6S7V6_MYCCL</name>
<keyword evidence="2" id="KW-1185">Reference proteome</keyword>
<comment type="caution">
    <text evidence="1">The sequence shown here is derived from an EMBL/GenBank/DDBJ whole genome shotgun (WGS) entry which is preliminary data.</text>
</comment>
<evidence type="ECO:0000313" key="1">
    <source>
        <dbReference type="EMBL" id="KAF7293726.1"/>
    </source>
</evidence>
<dbReference type="OrthoDB" id="3543113at2759"/>
<proteinExistence type="predicted"/>
<protein>
    <recommendedName>
        <fullName evidence="3">F-box domain-containing protein</fullName>
    </recommendedName>
</protein>
<gene>
    <name evidence="1" type="ORF">HMN09_01167800</name>
</gene>
<evidence type="ECO:0008006" key="3">
    <source>
        <dbReference type="Google" id="ProtNLM"/>
    </source>
</evidence>
<accession>A0A8H6S7V6</accession>
<dbReference type="AlphaFoldDB" id="A0A8H6S7V6"/>
<sequence length="525" mass="58475">MHRIFCIPELVRLIVSYAACEEEHNTFDGAPHFSHEDSQRLLAGLARTSTIFTDAALDFLWGNIGYGPDVLFLVLRLLPQNCARLLLDNEGNVVSLVVDRPLVQSDWTRILWYSKRVKTYEHDSYWSASVHLRPLCLLFSTLPATFLFPNLLELSWCFQGEDDMQLSSRFLSPSLQDVWFSGDTRGVLWASTALAAQNHNLVGFSATCANGTSVEPDAFGAFLGSWKHIRSLRLPACTAKELRQLSSLAALTSLVLDTFVGPSKFLDGNRDARFVALKYLTLGQISLSTAADILPTTDKSPLEGVRLVGLTLPTTNTLVDLITGIIHSRTLNTLHIQVKGDSDFIAPVHSLTCIRHETLTSLCLCVDGGYLFDDVDFADWLPLVPMLQELVLAQMVPQSRLTLDALVSLAEKSPRLSSFGATLRVPHFPTLRPSSVRQARPQQETLSTLRVGLTDPTHLHEMAAFLSGLFPGLTTIDHGFVDTSPPGRQWKEVERWLDVIRRCRKEEQEWTLLLKTEGGRNTRLG</sequence>
<dbReference type="EMBL" id="JACAZE010000020">
    <property type="protein sequence ID" value="KAF7293726.1"/>
    <property type="molecule type" value="Genomic_DNA"/>
</dbReference>
<dbReference type="Proteomes" id="UP000613580">
    <property type="component" value="Unassembled WGS sequence"/>
</dbReference>
<evidence type="ECO:0000313" key="2">
    <source>
        <dbReference type="Proteomes" id="UP000613580"/>
    </source>
</evidence>
<organism evidence="1 2">
    <name type="scientific">Mycena chlorophos</name>
    <name type="common">Agaric fungus</name>
    <name type="synonym">Agaricus chlorophos</name>
    <dbReference type="NCBI Taxonomy" id="658473"/>
    <lineage>
        <taxon>Eukaryota</taxon>
        <taxon>Fungi</taxon>
        <taxon>Dikarya</taxon>
        <taxon>Basidiomycota</taxon>
        <taxon>Agaricomycotina</taxon>
        <taxon>Agaricomycetes</taxon>
        <taxon>Agaricomycetidae</taxon>
        <taxon>Agaricales</taxon>
        <taxon>Marasmiineae</taxon>
        <taxon>Mycenaceae</taxon>
        <taxon>Mycena</taxon>
    </lineage>
</organism>